<comment type="caution">
    <text evidence="1">The sequence shown here is derived from an EMBL/GenBank/DDBJ whole genome shotgun (WGS) entry which is preliminary data.</text>
</comment>
<accession>A0A1R1XE15</accession>
<sequence length="107" mass="12588">MKTCYDRTSAKFKYPINSWVILKNETKHKLDPNYLGLFKILYHGPFYTNKIKSAKGETMKVLVNHNRLQQANIENEEQLKAWTKNQGRKLEPEKFVPKGNYVVSNNE</sequence>
<evidence type="ECO:0000313" key="2">
    <source>
        <dbReference type="EMBL" id="OMJ18076.1"/>
    </source>
</evidence>
<organism evidence="1 3">
    <name type="scientific">Smittium culicis</name>
    <dbReference type="NCBI Taxonomy" id="133412"/>
    <lineage>
        <taxon>Eukaryota</taxon>
        <taxon>Fungi</taxon>
        <taxon>Fungi incertae sedis</taxon>
        <taxon>Zoopagomycota</taxon>
        <taxon>Kickxellomycotina</taxon>
        <taxon>Harpellomycetes</taxon>
        <taxon>Harpellales</taxon>
        <taxon>Legeriomycetaceae</taxon>
        <taxon>Smittium</taxon>
    </lineage>
</organism>
<dbReference type="EMBL" id="LSSM01005346">
    <property type="protein sequence ID" value="OMJ12869.1"/>
    <property type="molecule type" value="Genomic_DNA"/>
</dbReference>
<gene>
    <name evidence="2" type="ORF">AYI69_g7176</name>
    <name evidence="1" type="ORF">AYI69_g9236</name>
</gene>
<proteinExistence type="predicted"/>
<dbReference type="EMBL" id="LSSM01003381">
    <property type="protein sequence ID" value="OMJ18076.1"/>
    <property type="molecule type" value="Genomic_DNA"/>
</dbReference>
<reference evidence="3" key="2">
    <citation type="submission" date="2017-01" db="EMBL/GenBank/DDBJ databases">
        <authorList>
            <person name="Wang Y."/>
            <person name="White M."/>
            <person name="Kvist S."/>
            <person name="Moncalvo J.-M."/>
        </authorList>
    </citation>
    <scope>NUCLEOTIDE SEQUENCE [LARGE SCALE GENOMIC DNA]</scope>
    <source>
        <strain evidence="3">ID-206-W2</strain>
    </source>
</reference>
<keyword evidence="3" id="KW-1185">Reference proteome</keyword>
<reference evidence="1" key="1">
    <citation type="submission" date="2017-01" db="EMBL/GenBank/DDBJ databases">
        <authorList>
            <person name="Mah S.A."/>
            <person name="Swanson W.J."/>
            <person name="Moy G.W."/>
            <person name="Vacquier V.D."/>
        </authorList>
    </citation>
    <scope>NUCLEOTIDE SEQUENCE [LARGE SCALE GENOMIC DNA]</scope>
    <source>
        <strain evidence="1">ID-206-W2</strain>
    </source>
</reference>
<dbReference type="OrthoDB" id="4206249at2759"/>
<dbReference type="AlphaFoldDB" id="A0A1R1XE15"/>
<protein>
    <submittedName>
        <fullName evidence="1">Uncharacterized protein</fullName>
    </submittedName>
</protein>
<evidence type="ECO:0000313" key="3">
    <source>
        <dbReference type="Proteomes" id="UP000187429"/>
    </source>
</evidence>
<dbReference type="Proteomes" id="UP000187429">
    <property type="component" value="Unassembled WGS sequence"/>
</dbReference>
<name>A0A1R1XE15_9FUNG</name>
<evidence type="ECO:0000313" key="1">
    <source>
        <dbReference type="EMBL" id="OMJ12869.1"/>
    </source>
</evidence>